<evidence type="ECO:0000256" key="4">
    <source>
        <dbReference type="ARBA" id="ARBA00022519"/>
    </source>
</evidence>
<evidence type="ECO:0000256" key="8">
    <source>
        <dbReference type="ARBA" id="ARBA00038436"/>
    </source>
</evidence>
<evidence type="ECO:0000313" key="12">
    <source>
        <dbReference type="EMBL" id="TVM31848.1"/>
    </source>
</evidence>
<reference evidence="12 13" key="1">
    <citation type="submission" date="2018-06" db="EMBL/GenBank/DDBJ databases">
        <title>Complete genome of Desulfovibrio marinus P48SEP.</title>
        <authorList>
            <person name="Crispim J.S."/>
            <person name="Vidigal P.M.P."/>
            <person name="Silva L.C.F."/>
            <person name="Araujo L.C."/>
            <person name="Laguardia C.N."/>
            <person name="Dias R.S."/>
            <person name="Sousa M.P."/>
            <person name="Paula S.O."/>
            <person name="Silva C."/>
        </authorList>
    </citation>
    <scope>NUCLEOTIDE SEQUENCE [LARGE SCALE GENOMIC DNA]</scope>
    <source>
        <strain evidence="12 13">P48SEP</strain>
    </source>
</reference>
<feature type="transmembrane region" description="Helical" evidence="10">
    <location>
        <begin position="20"/>
        <end position="41"/>
    </location>
</feature>
<evidence type="ECO:0000259" key="11">
    <source>
        <dbReference type="Pfam" id="PF04290"/>
    </source>
</evidence>
<feature type="transmembrane region" description="Helical" evidence="10">
    <location>
        <begin position="133"/>
        <end position="154"/>
    </location>
</feature>
<evidence type="ECO:0000256" key="3">
    <source>
        <dbReference type="ARBA" id="ARBA00022475"/>
    </source>
</evidence>
<dbReference type="AlphaFoldDB" id="A0A6P1ZE74"/>
<feature type="region of interest" description="Disordered" evidence="9">
    <location>
        <begin position="164"/>
        <end position="183"/>
    </location>
</feature>
<dbReference type="InterPro" id="IPR007387">
    <property type="entry name" value="TRAP_DctQ"/>
</dbReference>
<keyword evidence="2" id="KW-0813">Transport</keyword>
<keyword evidence="4" id="KW-0997">Cell inner membrane</keyword>
<accession>A0A6P1ZE74</accession>
<organism evidence="12 13">
    <name type="scientific">Oceanidesulfovibrio marinus</name>
    <dbReference type="NCBI Taxonomy" id="370038"/>
    <lineage>
        <taxon>Bacteria</taxon>
        <taxon>Pseudomonadati</taxon>
        <taxon>Thermodesulfobacteriota</taxon>
        <taxon>Desulfovibrionia</taxon>
        <taxon>Desulfovibrionales</taxon>
        <taxon>Desulfovibrionaceae</taxon>
        <taxon>Oceanidesulfovibrio</taxon>
    </lineage>
</organism>
<evidence type="ECO:0000256" key="9">
    <source>
        <dbReference type="SAM" id="MobiDB-lite"/>
    </source>
</evidence>
<comment type="subcellular location">
    <subcellularLocation>
        <location evidence="1">Cell inner membrane</location>
        <topology evidence="1">Multi-pass membrane protein</topology>
    </subcellularLocation>
</comment>
<dbReference type="PANTHER" id="PTHR35011:SF2">
    <property type="entry name" value="2,3-DIKETO-L-GULONATE TRAP TRANSPORTER SMALL PERMEASE PROTEIN YIAM"/>
    <property type="match status" value="1"/>
</dbReference>
<feature type="transmembrane region" description="Helical" evidence="10">
    <location>
        <begin position="53"/>
        <end position="71"/>
    </location>
</feature>
<evidence type="ECO:0000256" key="5">
    <source>
        <dbReference type="ARBA" id="ARBA00022692"/>
    </source>
</evidence>
<sequence>MLVVRIIFRFSDAVNTVAEWALGLLGFSMAAVIGMQVFFRYALNDSLFWSEELGRLILVWLTFLGASVAYKRGAHIGVDALFNALPSSGKRLASIGATCAGLFLFTILAWKGFEFLDFIKFQQTTSLGVTKQVPFVMVPVGGALMLIHGIAFLVRDIFDWQEPDTSCPAPSQADDTDGQGATS</sequence>
<gene>
    <name evidence="12" type="ORF">DQK91_16695</name>
</gene>
<dbReference type="GO" id="GO:0022857">
    <property type="term" value="F:transmembrane transporter activity"/>
    <property type="evidence" value="ECO:0007669"/>
    <property type="project" value="TreeGrafter"/>
</dbReference>
<evidence type="ECO:0000256" key="1">
    <source>
        <dbReference type="ARBA" id="ARBA00004429"/>
    </source>
</evidence>
<dbReference type="InterPro" id="IPR055348">
    <property type="entry name" value="DctQ"/>
</dbReference>
<feature type="transmembrane region" description="Helical" evidence="10">
    <location>
        <begin position="92"/>
        <end position="113"/>
    </location>
</feature>
<keyword evidence="3" id="KW-1003">Cell membrane</keyword>
<dbReference type="GO" id="GO:0015740">
    <property type="term" value="P:C4-dicarboxylate transport"/>
    <property type="evidence" value="ECO:0007669"/>
    <property type="project" value="TreeGrafter"/>
</dbReference>
<feature type="domain" description="Tripartite ATP-independent periplasmic transporters DctQ component" evidence="11">
    <location>
        <begin position="29"/>
        <end position="157"/>
    </location>
</feature>
<evidence type="ECO:0000256" key="2">
    <source>
        <dbReference type="ARBA" id="ARBA00022448"/>
    </source>
</evidence>
<comment type="caution">
    <text evidence="12">The sequence shown here is derived from an EMBL/GenBank/DDBJ whole genome shotgun (WGS) entry which is preliminary data.</text>
</comment>
<name>A0A6P1ZE74_9BACT</name>
<evidence type="ECO:0000256" key="6">
    <source>
        <dbReference type="ARBA" id="ARBA00022989"/>
    </source>
</evidence>
<dbReference type="PANTHER" id="PTHR35011">
    <property type="entry name" value="2,3-DIKETO-L-GULONATE TRAP TRANSPORTER SMALL PERMEASE PROTEIN YIAM"/>
    <property type="match status" value="1"/>
</dbReference>
<evidence type="ECO:0000313" key="13">
    <source>
        <dbReference type="Proteomes" id="UP000434052"/>
    </source>
</evidence>
<dbReference type="OrthoDB" id="5454104at2"/>
<keyword evidence="6 10" id="KW-1133">Transmembrane helix</keyword>
<comment type="similarity">
    <text evidence="8">Belongs to the TRAP transporter small permease family.</text>
</comment>
<evidence type="ECO:0000256" key="7">
    <source>
        <dbReference type="ARBA" id="ARBA00023136"/>
    </source>
</evidence>
<dbReference type="Proteomes" id="UP000434052">
    <property type="component" value="Unassembled WGS sequence"/>
</dbReference>
<evidence type="ECO:0000256" key="10">
    <source>
        <dbReference type="SAM" id="Phobius"/>
    </source>
</evidence>
<protein>
    <submittedName>
        <fullName evidence="12">TRAP transporter small permease</fullName>
    </submittedName>
</protein>
<dbReference type="RefSeq" id="WP_144306535.1">
    <property type="nucleotide sequence ID" value="NZ_QMIF01000013.1"/>
</dbReference>
<dbReference type="EMBL" id="QMIF01000013">
    <property type="protein sequence ID" value="TVM31848.1"/>
    <property type="molecule type" value="Genomic_DNA"/>
</dbReference>
<keyword evidence="5 10" id="KW-0812">Transmembrane</keyword>
<dbReference type="Pfam" id="PF04290">
    <property type="entry name" value="DctQ"/>
    <property type="match status" value="1"/>
</dbReference>
<proteinExistence type="inferred from homology"/>
<dbReference type="GO" id="GO:0005886">
    <property type="term" value="C:plasma membrane"/>
    <property type="evidence" value="ECO:0007669"/>
    <property type="project" value="UniProtKB-SubCell"/>
</dbReference>
<keyword evidence="7 10" id="KW-0472">Membrane</keyword>